<evidence type="ECO:0000256" key="2">
    <source>
        <dbReference type="SAM" id="MobiDB-lite"/>
    </source>
</evidence>
<evidence type="ECO:0000313" key="3">
    <source>
        <dbReference type="EMBL" id="CAD7278751.1"/>
    </source>
</evidence>
<evidence type="ECO:0000256" key="1">
    <source>
        <dbReference type="SAM" id="Coils"/>
    </source>
</evidence>
<name>A0A7R9BPB3_9CRUS</name>
<feature type="coiled-coil region" evidence="1">
    <location>
        <begin position="18"/>
        <end position="83"/>
    </location>
</feature>
<gene>
    <name evidence="3" type="ORF">NMOB1V02_LOCUS6448</name>
</gene>
<evidence type="ECO:0008006" key="5">
    <source>
        <dbReference type="Google" id="ProtNLM"/>
    </source>
</evidence>
<dbReference type="OrthoDB" id="6615663at2759"/>
<sequence>MDYTALQDEEEQRVLREIEEERKLRSSLQWTIEDLERAMVPLEDQIRRAAEERSEGNEWTVRYKAQKELNELLEKQFEWLRDEYTRKQELLSEGTLDARNLDLARFTEYDLARLKSELERERNHMRGLLRDSEWKLDQRSKEVFHLNDRKKAYQAQSLQLDWQLEKIRGAVSEIPIVRTPDATLSRRSHRVSRSQSPSSSRRSPPPIENTE</sequence>
<dbReference type="EMBL" id="CAJPEX010001348">
    <property type="protein sequence ID" value="CAG0918903.1"/>
    <property type="molecule type" value="Genomic_DNA"/>
</dbReference>
<dbReference type="PANTHER" id="PTHR28671">
    <property type="entry name" value="COILED-COIL DOMAIN-CONTAINING PROTEIN 169"/>
    <property type="match status" value="1"/>
</dbReference>
<dbReference type="PANTHER" id="PTHR28671:SF3">
    <property type="entry name" value="COILED-COIL DOMAIN-CONTAINING PROTEIN 169"/>
    <property type="match status" value="1"/>
</dbReference>
<accession>A0A7R9BPB3</accession>
<evidence type="ECO:0000313" key="4">
    <source>
        <dbReference type="Proteomes" id="UP000678499"/>
    </source>
</evidence>
<dbReference type="EMBL" id="OA883385">
    <property type="protein sequence ID" value="CAD7278751.1"/>
    <property type="molecule type" value="Genomic_DNA"/>
</dbReference>
<protein>
    <recommendedName>
        <fullName evidence="5">Coiled-coil domain-containing protein 169</fullName>
    </recommendedName>
</protein>
<organism evidence="3">
    <name type="scientific">Notodromas monacha</name>
    <dbReference type="NCBI Taxonomy" id="399045"/>
    <lineage>
        <taxon>Eukaryota</taxon>
        <taxon>Metazoa</taxon>
        <taxon>Ecdysozoa</taxon>
        <taxon>Arthropoda</taxon>
        <taxon>Crustacea</taxon>
        <taxon>Oligostraca</taxon>
        <taxon>Ostracoda</taxon>
        <taxon>Podocopa</taxon>
        <taxon>Podocopida</taxon>
        <taxon>Cypridocopina</taxon>
        <taxon>Cypridoidea</taxon>
        <taxon>Cyprididae</taxon>
        <taxon>Notodromas</taxon>
    </lineage>
</organism>
<dbReference type="Pfam" id="PF15372">
    <property type="entry name" value="DUF4600"/>
    <property type="match status" value="1"/>
</dbReference>
<proteinExistence type="predicted"/>
<dbReference type="Proteomes" id="UP000678499">
    <property type="component" value="Unassembled WGS sequence"/>
</dbReference>
<reference evidence="3" key="1">
    <citation type="submission" date="2020-11" db="EMBL/GenBank/DDBJ databases">
        <authorList>
            <person name="Tran Van P."/>
        </authorList>
    </citation>
    <scope>NUCLEOTIDE SEQUENCE</scope>
</reference>
<keyword evidence="4" id="KW-1185">Reference proteome</keyword>
<dbReference type="AlphaFoldDB" id="A0A7R9BPB3"/>
<dbReference type="InterPro" id="IPR028022">
    <property type="entry name" value="DUF4600"/>
</dbReference>
<feature type="compositionally biased region" description="Low complexity" evidence="2">
    <location>
        <begin position="193"/>
        <end position="202"/>
    </location>
</feature>
<keyword evidence="1" id="KW-0175">Coiled coil</keyword>
<feature type="region of interest" description="Disordered" evidence="2">
    <location>
        <begin position="179"/>
        <end position="211"/>
    </location>
</feature>